<accession>A0A6I2FG47</accession>
<keyword evidence="2" id="KW-1133">Transmembrane helix</keyword>
<gene>
    <name evidence="3" type="ORF">GE115_13560</name>
</gene>
<feature type="compositionally biased region" description="Low complexity" evidence="1">
    <location>
        <begin position="1"/>
        <end position="12"/>
    </location>
</feature>
<evidence type="ECO:0000313" key="3">
    <source>
        <dbReference type="EMBL" id="MRG60883.1"/>
    </source>
</evidence>
<evidence type="ECO:0000256" key="2">
    <source>
        <dbReference type="SAM" id="Phobius"/>
    </source>
</evidence>
<comment type="caution">
    <text evidence="3">The sequence shown here is derived from an EMBL/GenBank/DDBJ whole genome shotgun (WGS) entry which is preliminary data.</text>
</comment>
<proteinExistence type="predicted"/>
<feature type="region of interest" description="Disordered" evidence="1">
    <location>
        <begin position="1"/>
        <end position="20"/>
    </location>
</feature>
<dbReference type="RefSeq" id="WP_153685317.1">
    <property type="nucleotide sequence ID" value="NZ_WJIF01000008.1"/>
</dbReference>
<protein>
    <submittedName>
        <fullName evidence="3">Uncharacterized protein</fullName>
    </submittedName>
</protein>
<evidence type="ECO:0000256" key="1">
    <source>
        <dbReference type="SAM" id="MobiDB-lite"/>
    </source>
</evidence>
<dbReference type="AlphaFoldDB" id="A0A6I2FG47"/>
<keyword evidence="2" id="KW-0472">Membrane</keyword>
<organism evidence="3 4">
    <name type="scientific">Agromyces agglutinans</name>
    <dbReference type="NCBI Taxonomy" id="2662258"/>
    <lineage>
        <taxon>Bacteria</taxon>
        <taxon>Bacillati</taxon>
        <taxon>Actinomycetota</taxon>
        <taxon>Actinomycetes</taxon>
        <taxon>Micrococcales</taxon>
        <taxon>Microbacteriaceae</taxon>
        <taxon>Agromyces</taxon>
    </lineage>
</organism>
<feature type="transmembrane region" description="Helical" evidence="2">
    <location>
        <begin position="32"/>
        <end position="53"/>
    </location>
</feature>
<keyword evidence="2" id="KW-0812">Transmembrane</keyword>
<dbReference type="EMBL" id="WJIF01000008">
    <property type="protein sequence ID" value="MRG60883.1"/>
    <property type="molecule type" value="Genomic_DNA"/>
</dbReference>
<dbReference type="Proteomes" id="UP000431080">
    <property type="component" value="Unassembled WGS sequence"/>
</dbReference>
<name>A0A6I2FG47_9MICO</name>
<keyword evidence="4" id="KW-1185">Reference proteome</keyword>
<reference evidence="3 4" key="1">
    <citation type="submission" date="2019-10" db="EMBL/GenBank/DDBJ databases">
        <authorList>
            <person name="Nie G."/>
            <person name="Ming H."/>
            <person name="Yi B."/>
        </authorList>
    </citation>
    <scope>NUCLEOTIDE SEQUENCE [LARGE SCALE GENOMIC DNA]</scope>
    <source>
        <strain evidence="3 4">CFH 90414</strain>
    </source>
</reference>
<evidence type="ECO:0000313" key="4">
    <source>
        <dbReference type="Proteomes" id="UP000431080"/>
    </source>
</evidence>
<sequence>MTGLPPELAPGGPDDGDAGSVYGERRRRVIRWVVVIALAAMVLPLVLSLMSVAQSSAVNACRVTVARFDDEAVGARASFELFGPGGPGWLCYAERPSGGDRLLANLGLIPSAPHVLMPDERPA</sequence>